<dbReference type="InterPro" id="IPR006076">
    <property type="entry name" value="FAD-dep_OxRdtase"/>
</dbReference>
<dbReference type="GO" id="GO:0005829">
    <property type="term" value="C:cytosol"/>
    <property type="evidence" value="ECO:0007669"/>
    <property type="project" value="TreeGrafter"/>
</dbReference>
<keyword evidence="2 4" id="KW-0274">FAD</keyword>
<dbReference type="EC" id="1.5.3.-" evidence="4"/>
<evidence type="ECO:0000259" key="5">
    <source>
        <dbReference type="Pfam" id="PF01266"/>
    </source>
</evidence>
<comment type="function">
    <text evidence="4">Catalyzes the oxidative demethylation of N-methyl-L-tryptophan.</text>
</comment>
<protein>
    <recommendedName>
        <fullName evidence="4">N-methyl-L-tryptophan oxidase</fullName>
        <shortName evidence="4">MTOX</shortName>
        <ecNumber evidence="4">1.5.3.-</ecNumber>
    </recommendedName>
</protein>
<feature type="binding site" evidence="4">
    <location>
        <begin position="4"/>
        <end position="34"/>
    </location>
    <ligand>
        <name>FAD</name>
        <dbReference type="ChEBI" id="CHEBI:57692"/>
    </ligand>
</feature>
<dbReference type="EMBL" id="LT575490">
    <property type="protein sequence ID" value="SAY42639.1"/>
    <property type="molecule type" value="Genomic_DNA"/>
</dbReference>
<dbReference type="NCBIfam" id="NF008425">
    <property type="entry name" value="PRK11259.1"/>
    <property type="match status" value="1"/>
</dbReference>
<dbReference type="PANTHER" id="PTHR10961">
    <property type="entry name" value="PEROXISOMAL SARCOSINE OXIDASE"/>
    <property type="match status" value="1"/>
</dbReference>
<evidence type="ECO:0000256" key="2">
    <source>
        <dbReference type="ARBA" id="ARBA00022827"/>
    </source>
</evidence>
<proteinExistence type="inferred from homology"/>
<evidence type="ECO:0000256" key="3">
    <source>
        <dbReference type="ARBA" id="ARBA00023002"/>
    </source>
</evidence>
<dbReference type="GO" id="GO:0050660">
    <property type="term" value="F:flavin adenine dinucleotide binding"/>
    <property type="evidence" value="ECO:0007669"/>
    <property type="project" value="InterPro"/>
</dbReference>
<organism evidence="6">
    <name type="scientific">Serratia marcescens</name>
    <dbReference type="NCBI Taxonomy" id="615"/>
    <lineage>
        <taxon>Bacteria</taxon>
        <taxon>Pseudomonadati</taxon>
        <taxon>Pseudomonadota</taxon>
        <taxon>Gammaproteobacteria</taxon>
        <taxon>Enterobacterales</taxon>
        <taxon>Yersiniaceae</taxon>
        <taxon>Serratia</taxon>
    </lineage>
</organism>
<sequence length="371" mass="40014">MEYDLIVVGSGSVGAAAGYYATRAGLKVLMIDSAIPPHRNGSHHGDTRIIRHAYGEGEKYVPLVLRAQALWNALIQQSGEELFQSCGVLNLGPQHSDFIRNAQQSAQKFRLNAQTLSAEQIAQRWPEFRAPEGYVGVFEPDAGFLHAELAIATLIKLAKEAGCSQLFNCPVSAVEPIDGGVAVVTGEGRFTARKAVVTAGTWVKALLPQLPIAPLRKVFSWHQADGRYSVNNRFPAFTVEAQDGTHYYGFPADNDGLKVGKHDGGQPMVAPEQRKPFGSYASDGTEVFTFLRQFLPGVGVCLHGEACSYDMSPDEDFIIDSLPGCDRLMVISGLSGHGFKFASALGEIAALFAQDKAPPVDVASFGLKRFS</sequence>
<gene>
    <name evidence="4 6" type="primary">solA</name>
    <name evidence="6" type="ORF">PWN146_01323</name>
</gene>
<dbReference type="InterPro" id="IPR036188">
    <property type="entry name" value="FAD/NAD-bd_sf"/>
</dbReference>
<dbReference type="HAMAP" id="MF_00515">
    <property type="entry name" value="MTOX"/>
    <property type="match status" value="1"/>
</dbReference>
<dbReference type="SUPFAM" id="SSF51905">
    <property type="entry name" value="FAD/NAD(P)-binding domain"/>
    <property type="match status" value="1"/>
</dbReference>
<dbReference type="AlphaFoldDB" id="A0A1C3HC83"/>
<keyword evidence="1 4" id="KW-0285">Flavoprotein</keyword>
<comment type="subunit">
    <text evidence="4">Monomer.</text>
</comment>
<dbReference type="Gene3D" id="3.50.50.60">
    <property type="entry name" value="FAD/NAD(P)-binding domain"/>
    <property type="match status" value="1"/>
</dbReference>
<evidence type="ECO:0000313" key="6">
    <source>
        <dbReference type="EMBL" id="SAY42639.1"/>
    </source>
</evidence>
<feature type="modified residue" description="S-8alpha-FAD cysteine" evidence="4">
    <location>
        <position position="307"/>
    </location>
</feature>
<dbReference type="InterPro" id="IPR023493">
    <property type="entry name" value="Me_Trp_Oxase_MTOX"/>
</dbReference>
<keyword evidence="3 4" id="KW-0560">Oxidoreductase</keyword>
<evidence type="ECO:0000256" key="1">
    <source>
        <dbReference type="ARBA" id="ARBA00022630"/>
    </source>
</evidence>
<comment type="catalytic activity">
    <reaction evidence="4">
        <text>N(alpha)-methyl-L-tryptophan + O2 + H2O = L-tryptophan + formaldehyde + H2O2</text>
        <dbReference type="Rhea" id="RHEA:28006"/>
        <dbReference type="ChEBI" id="CHEBI:15377"/>
        <dbReference type="ChEBI" id="CHEBI:15379"/>
        <dbReference type="ChEBI" id="CHEBI:16240"/>
        <dbReference type="ChEBI" id="CHEBI:16842"/>
        <dbReference type="ChEBI" id="CHEBI:57283"/>
        <dbReference type="ChEBI" id="CHEBI:57912"/>
    </reaction>
</comment>
<name>A0A1C3HC83_SERMA</name>
<reference evidence="6" key="1">
    <citation type="submission" date="2016-05" db="EMBL/GenBank/DDBJ databases">
        <authorList>
            <person name="Cock P.J.A."/>
            <person name="Cock P.J.A."/>
        </authorList>
    </citation>
    <scope>NUCLEOTIDE SEQUENCE</scope>
    <source>
        <strain evidence="6">PWN146_assembly</strain>
    </source>
</reference>
<dbReference type="SUPFAM" id="SSF54373">
    <property type="entry name" value="FAD-linked reductases, C-terminal domain"/>
    <property type="match status" value="1"/>
</dbReference>
<comment type="similarity">
    <text evidence="4">Belongs to the MSOX/MTOX family. MTOX subfamily.</text>
</comment>
<comment type="cofactor">
    <cofactor evidence="4">
        <name>FAD</name>
        <dbReference type="ChEBI" id="CHEBI:57692"/>
    </cofactor>
    <text evidence="4">Binds 1 FAD per subunit.</text>
</comment>
<accession>A0A1C3HC83</accession>
<evidence type="ECO:0000256" key="4">
    <source>
        <dbReference type="HAMAP-Rule" id="MF_00515"/>
    </source>
</evidence>
<dbReference type="PANTHER" id="PTHR10961:SF7">
    <property type="entry name" value="FAD DEPENDENT OXIDOREDUCTASE DOMAIN-CONTAINING PROTEIN"/>
    <property type="match status" value="1"/>
</dbReference>
<dbReference type="InterPro" id="IPR045170">
    <property type="entry name" value="MTOX"/>
</dbReference>
<dbReference type="GO" id="GO:0008115">
    <property type="term" value="F:sarcosine oxidase activity"/>
    <property type="evidence" value="ECO:0007669"/>
    <property type="project" value="TreeGrafter"/>
</dbReference>
<dbReference type="Pfam" id="PF01266">
    <property type="entry name" value="DAO"/>
    <property type="match status" value="1"/>
</dbReference>
<dbReference type="Gene3D" id="3.30.9.10">
    <property type="entry name" value="D-Amino Acid Oxidase, subunit A, domain 2"/>
    <property type="match status" value="1"/>
</dbReference>
<dbReference type="GO" id="GO:0050131">
    <property type="term" value="F:N-methyl-L-amino-acid oxidase activity"/>
    <property type="evidence" value="ECO:0007669"/>
    <property type="project" value="InterPro"/>
</dbReference>
<feature type="domain" description="FAD dependent oxidoreductase" evidence="5">
    <location>
        <begin position="4"/>
        <end position="350"/>
    </location>
</feature>